<dbReference type="GO" id="GO:0003952">
    <property type="term" value="F:NAD+ synthase (glutamine-hydrolyzing) activity"/>
    <property type="evidence" value="ECO:0007669"/>
    <property type="project" value="UniProtKB-UniRule"/>
</dbReference>
<protein>
    <recommendedName>
        <fullName evidence="7 8">Glutamine-dependent NAD(+) synthetase</fullName>
        <ecNumber evidence="7 8">6.3.5.1</ecNumber>
    </recommendedName>
    <alternativeName>
        <fullName evidence="7 8">NAD(+) synthase [glutamine-hydrolyzing]</fullName>
    </alternativeName>
</protein>
<keyword evidence="5 7" id="KW-0067">ATP-binding</keyword>
<feature type="active site" description="For glutaminase activity" evidence="7">
    <location>
        <position position="112"/>
    </location>
</feature>
<dbReference type="GO" id="GO:0004359">
    <property type="term" value="F:glutaminase activity"/>
    <property type="evidence" value="ECO:0007669"/>
    <property type="project" value="InterPro"/>
</dbReference>
<dbReference type="InterPro" id="IPR014445">
    <property type="entry name" value="Gln-dep_NAD_synthase"/>
</dbReference>
<evidence type="ECO:0000256" key="10">
    <source>
        <dbReference type="RuleBase" id="RU003811"/>
    </source>
</evidence>
<dbReference type="InterPro" id="IPR003010">
    <property type="entry name" value="C-N_Hydrolase"/>
</dbReference>
<evidence type="ECO:0000259" key="11">
    <source>
        <dbReference type="PROSITE" id="PS50263"/>
    </source>
</evidence>
<feature type="binding site" evidence="7">
    <location>
        <position position="403"/>
    </location>
    <ligand>
        <name>ATP</name>
        <dbReference type="ChEBI" id="CHEBI:30616"/>
    </ligand>
</feature>
<proteinExistence type="inferred from homology"/>
<comment type="similarity">
    <text evidence="10">Belongs to the NAD synthetase family.</text>
</comment>
<dbReference type="SUPFAM" id="SSF52402">
    <property type="entry name" value="Adenine nucleotide alpha hydrolases-like"/>
    <property type="match status" value="1"/>
</dbReference>
<sequence length="547" mass="59950">MIIALAQLNYHIGNFGCNQSAITWAIQDAKNRGADLVIFAELAIGGYPAKDLLRSGAFLDQCEAAVVEIAKQCQDIACIIGAPVRNTTGKGKPLFNAALFIAEGKVQRVVHKGLLPDYDVFDEYRYFQPAETFGCIRYKEQTIALTICEDLWNIATPKLYRRNPMDALREENPDIIINIAASPFSYNHLRERMAVLVAHAQQTQAPLLYLNHVGAHTDIIFDGRSIVLDAAGECVDMMASFEEDLKCYELKDGTVTPLHETPAVQPPLDTPLIHQALLLGIRDYFSKSGFKKAVVGLSGGIDSAVVAALACEALGPENVMAVLMPSVYSSDHSVTDALDLVHNTGCHHEIIPIQPMADAFNQGLERSFSGLAPDLTEENIQARIRGTLLMAFANKRGYILLNTSNKSEAAVGYGTLYGDMAGALGVIGDVYKTQVYKLAGYINRERLVIPEHTIIKPPSAELRPGQKDSDSLPEYELLDAVLFQYIENEKSAAQIIALGFDEDLVHRVISLVDKAEFKRFQAPPILRVSSKAFGAGRSMPLVARYPL</sequence>
<comment type="caution">
    <text evidence="7">Lacks conserved residue(s) required for the propagation of feature annotation.</text>
</comment>
<feature type="binding site" evidence="7">
    <location>
        <position position="408"/>
    </location>
    <ligand>
        <name>deamido-NAD(+)</name>
        <dbReference type="ChEBI" id="CHEBI:58437"/>
        <note>ligand shared between two neighboring subunits</note>
    </ligand>
</feature>
<dbReference type="Pfam" id="PF02540">
    <property type="entry name" value="NAD_synthase"/>
    <property type="match status" value="1"/>
</dbReference>
<dbReference type="Gene3D" id="3.60.110.10">
    <property type="entry name" value="Carbon-nitrogen hydrolase"/>
    <property type="match status" value="1"/>
</dbReference>
<keyword evidence="3 7" id="KW-0436">Ligase</keyword>
<feature type="binding site" evidence="7">
    <location>
        <position position="182"/>
    </location>
    <ligand>
        <name>L-glutamine</name>
        <dbReference type="ChEBI" id="CHEBI:58359"/>
    </ligand>
</feature>
<dbReference type="AlphaFoldDB" id="A0A1T5A4B6"/>
<dbReference type="GO" id="GO:0005737">
    <property type="term" value="C:cytoplasm"/>
    <property type="evidence" value="ECO:0007669"/>
    <property type="project" value="InterPro"/>
</dbReference>
<comment type="function">
    <text evidence="7">Catalyzes the ATP-dependent amidation of deamido-NAD to form NAD. Uses L-glutamine as a nitrogen source.</text>
</comment>
<accession>A0A1T5A4B6</accession>
<feature type="binding site" evidence="7">
    <location>
        <position position="379"/>
    </location>
    <ligand>
        <name>deamido-NAD(+)</name>
        <dbReference type="ChEBI" id="CHEBI:58437"/>
        <note>ligand shared between two neighboring subunits</note>
    </ligand>
</feature>
<evidence type="ECO:0000256" key="9">
    <source>
        <dbReference type="PROSITE-ProRule" id="PRU10139"/>
    </source>
</evidence>
<dbReference type="InterPro" id="IPR014729">
    <property type="entry name" value="Rossmann-like_a/b/a_fold"/>
</dbReference>
<dbReference type="SUPFAM" id="SSF56317">
    <property type="entry name" value="Carbon-nitrogen hydrolase"/>
    <property type="match status" value="1"/>
</dbReference>
<dbReference type="GO" id="GO:0005524">
    <property type="term" value="F:ATP binding"/>
    <property type="evidence" value="ECO:0007669"/>
    <property type="project" value="UniProtKB-UniRule"/>
</dbReference>
<dbReference type="GO" id="GO:0000257">
    <property type="term" value="F:nitrilase activity"/>
    <property type="evidence" value="ECO:0007669"/>
    <property type="project" value="UniProtKB-ARBA"/>
</dbReference>
<organism evidence="12 13">
    <name type="scientific">Parapedobacter luteus</name>
    <dbReference type="NCBI Taxonomy" id="623280"/>
    <lineage>
        <taxon>Bacteria</taxon>
        <taxon>Pseudomonadati</taxon>
        <taxon>Bacteroidota</taxon>
        <taxon>Sphingobacteriia</taxon>
        <taxon>Sphingobacteriales</taxon>
        <taxon>Sphingobacteriaceae</taxon>
        <taxon>Parapedobacter</taxon>
    </lineage>
</organism>
<gene>
    <name evidence="7" type="primary">nadE</name>
    <name evidence="12" type="ORF">SAMN05660226_00542</name>
</gene>
<comment type="similarity">
    <text evidence="2 7 8">In the C-terminal section; belongs to the NAD synthetase family.</text>
</comment>
<dbReference type="Proteomes" id="UP000190541">
    <property type="component" value="Unassembled WGS sequence"/>
</dbReference>
<evidence type="ECO:0000256" key="4">
    <source>
        <dbReference type="ARBA" id="ARBA00022741"/>
    </source>
</evidence>
<reference evidence="12 13" key="1">
    <citation type="submission" date="2017-02" db="EMBL/GenBank/DDBJ databases">
        <authorList>
            <person name="Peterson S.W."/>
        </authorList>
    </citation>
    <scope>NUCLEOTIDE SEQUENCE [LARGE SCALE GENOMIC DNA]</scope>
    <source>
        <strain evidence="12 13">DSM 22899</strain>
    </source>
</reference>
<evidence type="ECO:0000313" key="13">
    <source>
        <dbReference type="Proteomes" id="UP000190541"/>
    </source>
</evidence>
<dbReference type="UniPathway" id="UPA00253">
    <property type="reaction ID" value="UER00334"/>
</dbReference>
<feature type="binding site" evidence="7">
    <location>
        <position position="118"/>
    </location>
    <ligand>
        <name>L-glutamine</name>
        <dbReference type="ChEBI" id="CHEBI:58359"/>
    </ligand>
</feature>
<dbReference type="GO" id="GO:0008795">
    <property type="term" value="F:NAD+ synthase activity"/>
    <property type="evidence" value="ECO:0007669"/>
    <property type="project" value="UniProtKB-UniRule"/>
</dbReference>
<dbReference type="HAMAP" id="MF_02090">
    <property type="entry name" value="NadE_glutamine_dep"/>
    <property type="match status" value="1"/>
</dbReference>
<evidence type="ECO:0000313" key="12">
    <source>
        <dbReference type="EMBL" id="SKB29557.1"/>
    </source>
</evidence>
<evidence type="ECO:0000256" key="7">
    <source>
        <dbReference type="HAMAP-Rule" id="MF_02090"/>
    </source>
</evidence>
<evidence type="ECO:0000256" key="6">
    <source>
        <dbReference type="ARBA" id="ARBA00023027"/>
    </source>
</evidence>
<dbReference type="GO" id="GO:0009435">
    <property type="term" value="P:NAD+ biosynthetic process"/>
    <property type="evidence" value="ECO:0007669"/>
    <property type="project" value="UniProtKB-UniRule"/>
</dbReference>
<evidence type="ECO:0000256" key="3">
    <source>
        <dbReference type="ARBA" id="ARBA00022598"/>
    </source>
</evidence>
<dbReference type="InterPro" id="IPR022310">
    <property type="entry name" value="NAD/GMP_synthase"/>
</dbReference>
<dbReference type="RefSeq" id="WP_079715261.1">
    <property type="nucleotide sequence ID" value="NZ_FUYS01000001.1"/>
</dbReference>
<comment type="catalytic activity">
    <reaction evidence="7 8">
        <text>deamido-NAD(+) + L-glutamine + ATP + H2O = L-glutamate + AMP + diphosphate + NAD(+) + H(+)</text>
        <dbReference type="Rhea" id="RHEA:24384"/>
        <dbReference type="ChEBI" id="CHEBI:15377"/>
        <dbReference type="ChEBI" id="CHEBI:15378"/>
        <dbReference type="ChEBI" id="CHEBI:29985"/>
        <dbReference type="ChEBI" id="CHEBI:30616"/>
        <dbReference type="ChEBI" id="CHEBI:33019"/>
        <dbReference type="ChEBI" id="CHEBI:57540"/>
        <dbReference type="ChEBI" id="CHEBI:58359"/>
        <dbReference type="ChEBI" id="CHEBI:58437"/>
        <dbReference type="ChEBI" id="CHEBI:456215"/>
        <dbReference type="EC" id="6.3.5.1"/>
    </reaction>
</comment>
<keyword evidence="13" id="KW-1185">Reference proteome</keyword>
<dbReference type="STRING" id="623280.SAMN05660226_00542"/>
<feature type="active site" description="Proton acceptor" evidence="9">
    <location>
        <position position="41"/>
    </location>
</feature>
<feature type="binding site" evidence="7">
    <location>
        <position position="518"/>
    </location>
    <ligand>
        <name>deamido-NAD(+)</name>
        <dbReference type="ChEBI" id="CHEBI:58437"/>
        <note>ligand shared between two neighboring subunits</note>
    </ligand>
</feature>
<evidence type="ECO:0000256" key="8">
    <source>
        <dbReference type="PIRNR" id="PIRNR006630"/>
    </source>
</evidence>
<dbReference type="InterPro" id="IPR003694">
    <property type="entry name" value="NAD_synthase"/>
</dbReference>
<dbReference type="EMBL" id="FUYS01000001">
    <property type="protein sequence ID" value="SKB29557.1"/>
    <property type="molecule type" value="Genomic_DNA"/>
</dbReference>
<evidence type="ECO:0000256" key="2">
    <source>
        <dbReference type="ARBA" id="ARBA00007145"/>
    </source>
</evidence>
<dbReference type="EC" id="6.3.5.1" evidence="7 8"/>
<dbReference type="PANTHER" id="PTHR23090:SF9">
    <property type="entry name" value="GLUTAMINE-DEPENDENT NAD(+) SYNTHETASE"/>
    <property type="match status" value="1"/>
</dbReference>
<dbReference type="NCBIfam" id="NF010588">
    <property type="entry name" value="PRK13981.1"/>
    <property type="match status" value="1"/>
</dbReference>
<dbReference type="Pfam" id="PF00795">
    <property type="entry name" value="CN_hydrolase"/>
    <property type="match status" value="1"/>
</dbReference>
<feature type="domain" description="CN hydrolase" evidence="11">
    <location>
        <begin position="1"/>
        <end position="257"/>
    </location>
</feature>
<dbReference type="CDD" id="cd00553">
    <property type="entry name" value="NAD_synthase"/>
    <property type="match status" value="1"/>
</dbReference>
<feature type="active site" description="Proton acceptor; for glutaminase activity" evidence="7">
    <location>
        <position position="41"/>
    </location>
</feature>
<keyword evidence="4 7" id="KW-0547">Nucleotide-binding</keyword>
<dbReference type="CDD" id="cd07570">
    <property type="entry name" value="GAT_Gln-NAD-synth"/>
    <property type="match status" value="1"/>
</dbReference>
<dbReference type="PROSITE" id="PS50263">
    <property type="entry name" value="CN_HYDROLASE"/>
    <property type="match status" value="1"/>
</dbReference>
<dbReference type="Gene3D" id="3.40.50.620">
    <property type="entry name" value="HUPs"/>
    <property type="match status" value="1"/>
</dbReference>
<evidence type="ECO:0000256" key="5">
    <source>
        <dbReference type="ARBA" id="ARBA00022840"/>
    </source>
</evidence>
<dbReference type="InterPro" id="IPR000132">
    <property type="entry name" value="Nitrilase/CN_hydratase_CS"/>
</dbReference>
<comment type="pathway">
    <text evidence="1 7 8">Cofactor biosynthesis; NAD(+) biosynthesis; NAD(+) from deamido-NAD(+) (L-Gln route): step 1/1.</text>
</comment>
<evidence type="ECO:0000256" key="1">
    <source>
        <dbReference type="ARBA" id="ARBA00005188"/>
    </source>
</evidence>
<dbReference type="OrthoDB" id="9803818at2"/>
<dbReference type="NCBIfam" id="TIGR00552">
    <property type="entry name" value="nadE"/>
    <property type="match status" value="1"/>
</dbReference>
<dbReference type="PANTHER" id="PTHR23090">
    <property type="entry name" value="NH 3 /GLUTAMINE-DEPENDENT NAD + SYNTHETASE"/>
    <property type="match status" value="1"/>
</dbReference>
<dbReference type="PROSITE" id="PS00920">
    <property type="entry name" value="NITRIL_CHT_1"/>
    <property type="match status" value="1"/>
</dbReference>
<keyword evidence="6 7" id="KW-0520">NAD</keyword>
<dbReference type="InterPro" id="IPR036526">
    <property type="entry name" value="C-N_Hydrolase_sf"/>
</dbReference>
<dbReference type="FunFam" id="3.40.50.620:FF:000106">
    <property type="entry name" value="Glutamine-dependent NAD(+) synthetase"/>
    <property type="match status" value="1"/>
</dbReference>
<feature type="active site" description="Nucleophile; for glutaminase activity" evidence="7">
    <location>
        <position position="148"/>
    </location>
</feature>
<dbReference type="PIRSF" id="PIRSF006630">
    <property type="entry name" value="NADS_GAT"/>
    <property type="match status" value="1"/>
</dbReference>
<feature type="binding site" evidence="7">
    <location>
        <begin position="296"/>
        <end position="303"/>
    </location>
    <ligand>
        <name>ATP</name>
        <dbReference type="ChEBI" id="CHEBI:30616"/>
    </ligand>
</feature>
<name>A0A1T5A4B6_9SPHI</name>